<dbReference type="Pfam" id="PF08887">
    <property type="entry name" value="GAD-like"/>
    <property type="match status" value="1"/>
</dbReference>
<protein>
    <submittedName>
        <fullName evidence="3">DUF1851 domain-containing protein</fullName>
    </submittedName>
</protein>
<evidence type="ECO:0000313" key="3">
    <source>
        <dbReference type="EMBL" id="MDN4071779.1"/>
    </source>
</evidence>
<dbReference type="EMBL" id="JAUHLN010000001">
    <property type="protein sequence ID" value="MDN4071779.1"/>
    <property type="molecule type" value="Genomic_DNA"/>
</dbReference>
<dbReference type="Proteomes" id="UP001168694">
    <property type="component" value="Unassembled WGS sequence"/>
</dbReference>
<evidence type="ECO:0000259" key="2">
    <source>
        <dbReference type="Pfam" id="PF08906"/>
    </source>
</evidence>
<organism evidence="3 4">
    <name type="scientific">Fictibacillus terranigra</name>
    <dbReference type="NCBI Taxonomy" id="3058424"/>
    <lineage>
        <taxon>Bacteria</taxon>
        <taxon>Bacillati</taxon>
        <taxon>Bacillota</taxon>
        <taxon>Bacilli</taxon>
        <taxon>Bacillales</taxon>
        <taxon>Fictibacillaceae</taxon>
        <taxon>Fictibacillus</taxon>
    </lineage>
</organism>
<gene>
    <name evidence="3" type="ORF">QYF49_01875</name>
</gene>
<proteinExistence type="predicted"/>
<dbReference type="InterPro" id="IPR014983">
    <property type="entry name" value="GAD-rel"/>
</dbReference>
<dbReference type="Pfam" id="PF08906">
    <property type="entry name" value="T6SS_Tdi1_C"/>
    <property type="match status" value="1"/>
</dbReference>
<keyword evidence="4" id="KW-1185">Reference proteome</keyword>
<name>A0ABT8E1J0_9BACL</name>
<feature type="domain" description="GAD-related" evidence="1">
    <location>
        <begin position="21"/>
        <end position="97"/>
    </location>
</feature>
<sequence>MIEKIYTCREGYMFTSDFVLVEKAPQSVIEKYKNNIPKQMIELWTQYGFGTIKNGYLRIINPNNYQELLDETYISEEKAIPLFTTAMGDILVWEDDYLMLLNYRKNLVEVVGGNFDIFIKNLSDETFLNEALDWMPYPEAVQKYGEPAFDECFGYVPLLSLGGPEVAANLQKVKLREHLNLITQFSGPVE</sequence>
<reference evidence="3" key="1">
    <citation type="submission" date="2023-06" db="EMBL/GenBank/DDBJ databases">
        <title>Draft Genome Sequences of Representative Paenibacillus Polymyxa, Bacillus cereus, Fictibacillus sp., and Brevibacillus agri Strains Isolated from Amazonian Dark Earth.</title>
        <authorList>
            <person name="Pellegrinetti T.A."/>
            <person name="Cunha I.C.M."/>
            <person name="Chaves M.G."/>
            <person name="Freitas A.S."/>
            <person name="Silva A.V.R."/>
            <person name="Tsai S.M."/>
            <person name="Mendes L.W."/>
        </authorList>
    </citation>
    <scope>NUCLEOTIDE SEQUENCE</scope>
    <source>
        <strain evidence="3">CENA-BCM004</strain>
    </source>
</reference>
<dbReference type="InterPro" id="IPR015002">
    <property type="entry name" value="T6SS_Tdi1_C"/>
</dbReference>
<comment type="caution">
    <text evidence="3">The sequence shown here is derived from an EMBL/GenBank/DDBJ whole genome shotgun (WGS) entry which is preliminary data.</text>
</comment>
<accession>A0ABT8E1J0</accession>
<dbReference type="RefSeq" id="WP_290397937.1">
    <property type="nucleotide sequence ID" value="NZ_JAUHLN010000001.1"/>
</dbReference>
<feature type="domain" description="T6SS immunity protein Tdi1 C-terminal" evidence="2">
    <location>
        <begin position="114"/>
        <end position="185"/>
    </location>
</feature>
<evidence type="ECO:0000259" key="1">
    <source>
        <dbReference type="Pfam" id="PF08887"/>
    </source>
</evidence>
<evidence type="ECO:0000313" key="4">
    <source>
        <dbReference type="Proteomes" id="UP001168694"/>
    </source>
</evidence>